<dbReference type="Pfam" id="PF01311">
    <property type="entry name" value="Bac_export_1"/>
    <property type="match status" value="1"/>
</dbReference>
<protein>
    <recommendedName>
        <fullName evidence="3 9">Flagellar biosynthetic protein FliR</fullName>
    </recommendedName>
</protein>
<keyword evidence="12" id="KW-1185">Reference proteome</keyword>
<reference evidence="11 12" key="1">
    <citation type="submission" date="2020-01" db="EMBL/GenBank/DDBJ databases">
        <title>Genome sequencing of strain KACC 21265.</title>
        <authorList>
            <person name="Heo J."/>
            <person name="Kim S.-J."/>
            <person name="Kim J.-S."/>
            <person name="Hong S.-B."/>
            <person name="Kwon S.-W."/>
        </authorList>
    </citation>
    <scope>NUCLEOTIDE SEQUENCE [LARGE SCALE GENOMIC DNA]</scope>
    <source>
        <strain evidence="11 12">KACC 21265</strain>
    </source>
</reference>
<comment type="subcellular location">
    <subcellularLocation>
        <location evidence="10">Cell membrane</location>
        <topology evidence="10">Multi-pass membrane protein</topology>
    </subcellularLocation>
    <subcellularLocation>
        <location evidence="10">Bacterial flagellum basal body</location>
    </subcellularLocation>
</comment>
<feature type="transmembrane region" description="Helical" evidence="10">
    <location>
        <begin position="45"/>
        <end position="64"/>
    </location>
</feature>
<evidence type="ECO:0000313" key="12">
    <source>
        <dbReference type="Proteomes" id="UP000464787"/>
    </source>
</evidence>
<keyword evidence="6 10" id="KW-1133">Transmembrane helix</keyword>
<keyword evidence="11" id="KW-0966">Cell projection</keyword>
<evidence type="ECO:0000256" key="7">
    <source>
        <dbReference type="ARBA" id="ARBA00023136"/>
    </source>
</evidence>
<dbReference type="InterPro" id="IPR006303">
    <property type="entry name" value="FliR"/>
</dbReference>
<dbReference type="PANTHER" id="PTHR30065">
    <property type="entry name" value="FLAGELLAR BIOSYNTHETIC PROTEIN FLIR"/>
    <property type="match status" value="1"/>
</dbReference>
<evidence type="ECO:0000313" key="11">
    <source>
        <dbReference type="EMBL" id="QHI97936.1"/>
    </source>
</evidence>
<organism evidence="11 12">
    <name type="scientific">Xylophilus rhododendri</name>
    <dbReference type="NCBI Taxonomy" id="2697032"/>
    <lineage>
        <taxon>Bacteria</taxon>
        <taxon>Pseudomonadati</taxon>
        <taxon>Pseudomonadota</taxon>
        <taxon>Betaproteobacteria</taxon>
        <taxon>Burkholderiales</taxon>
        <taxon>Xylophilus</taxon>
    </lineage>
</organism>
<dbReference type="PRINTS" id="PR00953">
    <property type="entry name" value="TYPE3IMRPROT"/>
</dbReference>
<feature type="transmembrane region" description="Helical" evidence="10">
    <location>
        <begin position="12"/>
        <end position="33"/>
    </location>
</feature>
<dbReference type="KEGG" id="xyk:GT347_07980"/>
<feature type="transmembrane region" description="Helical" evidence="10">
    <location>
        <begin position="126"/>
        <end position="152"/>
    </location>
</feature>
<dbReference type="InterPro" id="IPR002010">
    <property type="entry name" value="T3SS_IM_R"/>
</dbReference>
<feature type="transmembrane region" description="Helical" evidence="10">
    <location>
        <begin position="214"/>
        <end position="237"/>
    </location>
</feature>
<evidence type="ECO:0000256" key="4">
    <source>
        <dbReference type="ARBA" id="ARBA00022475"/>
    </source>
</evidence>
<dbReference type="RefSeq" id="WP_160551453.1">
    <property type="nucleotide sequence ID" value="NZ_CP047650.1"/>
</dbReference>
<evidence type="ECO:0000256" key="3">
    <source>
        <dbReference type="ARBA" id="ARBA00021717"/>
    </source>
</evidence>
<evidence type="ECO:0000256" key="6">
    <source>
        <dbReference type="ARBA" id="ARBA00022989"/>
    </source>
</evidence>
<proteinExistence type="inferred from homology"/>
<dbReference type="NCBIfam" id="TIGR01400">
    <property type="entry name" value="fliR"/>
    <property type="match status" value="1"/>
</dbReference>
<dbReference type="AlphaFoldDB" id="A0A857J2G4"/>
<dbReference type="GO" id="GO:0005886">
    <property type="term" value="C:plasma membrane"/>
    <property type="evidence" value="ECO:0007669"/>
    <property type="project" value="UniProtKB-SubCell"/>
</dbReference>
<dbReference type="PANTHER" id="PTHR30065:SF8">
    <property type="entry name" value="FLAGELLAR BIOSYNTHETIC PROTEIN FLIR"/>
    <property type="match status" value="1"/>
</dbReference>
<keyword evidence="8 10" id="KW-0975">Bacterial flagellum</keyword>
<dbReference type="EMBL" id="CP047650">
    <property type="protein sequence ID" value="QHI97936.1"/>
    <property type="molecule type" value="Genomic_DNA"/>
</dbReference>
<comment type="function">
    <text evidence="1 10">Role in flagellar biosynthesis.</text>
</comment>
<dbReference type="Proteomes" id="UP000464787">
    <property type="component" value="Chromosome"/>
</dbReference>
<evidence type="ECO:0000256" key="2">
    <source>
        <dbReference type="ARBA" id="ARBA00009772"/>
    </source>
</evidence>
<feature type="transmembrane region" description="Helical" evidence="10">
    <location>
        <begin position="180"/>
        <end position="202"/>
    </location>
</feature>
<dbReference type="GO" id="GO:0006605">
    <property type="term" value="P:protein targeting"/>
    <property type="evidence" value="ECO:0007669"/>
    <property type="project" value="UniProtKB-UniRule"/>
</dbReference>
<comment type="similarity">
    <text evidence="2 10">Belongs to the FliR/MopE/SpaR family.</text>
</comment>
<dbReference type="GO" id="GO:0009425">
    <property type="term" value="C:bacterial-type flagellum basal body"/>
    <property type="evidence" value="ECO:0007669"/>
    <property type="project" value="UniProtKB-SubCell"/>
</dbReference>
<evidence type="ECO:0000256" key="1">
    <source>
        <dbReference type="ARBA" id="ARBA00002578"/>
    </source>
</evidence>
<evidence type="ECO:0000256" key="9">
    <source>
        <dbReference type="NCBIfam" id="TIGR01400"/>
    </source>
</evidence>
<keyword evidence="5 10" id="KW-0812">Transmembrane</keyword>
<keyword evidence="11" id="KW-0282">Flagellum</keyword>
<evidence type="ECO:0000256" key="10">
    <source>
        <dbReference type="RuleBase" id="RU362071"/>
    </source>
</evidence>
<sequence length="254" mass="26875">MISFSEAQIAAWLSPILWPFLRVLGMFSVAPIFSMRSIPVRAKVGLALLIAIAAQPSLTGQPIIDVNSPGAMGAVVQQVGVGMAIGFAVRLVFSAVELAGELIGLQMGLNFASFFNPASGGQASAVSAFFGQISLLLFIVVNGHLTLVMAVVRSFRTFPADGNILEVLAKIQLYQLGTELFASALWIALPMIALLVFTSLALGIISRVAPQMNIYAIGFPITLSVGMVGIAATLPMLDTPLLALMEKVIDLFIR</sequence>
<evidence type="ECO:0000256" key="8">
    <source>
        <dbReference type="ARBA" id="ARBA00023143"/>
    </source>
</evidence>
<keyword evidence="4 10" id="KW-1003">Cell membrane</keyword>
<accession>A0A857J2G4</accession>
<keyword evidence="7 10" id="KW-0472">Membrane</keyword>
<gene>
    <name evidence="11" type="primary">fliR</name>
    <name evidence="11" type="ORF">GT347_07980</name>
</gene>
<keyword evidence="11" id="KW-0969">Cilium</keyword>
<feature type="transmembrane region" description="Helical" evidence="10">
    <location>
        <begin position="84"/>
        <end position="105"/>
    </location>
</feature>
<name>A0A857J2G4_9BURK</name>
<dbReference type="GO" id="GO:0044780">
    <property type="term" value="P:bacterial-type flagellum assembly"/>
    <property type="evidence" value="ECO:0007669"/>
    <property type="project" value="UniProtKB-UniRule"/>
</dbReference>
<evidence type="ECO:0000256" key="5">
    <source>
        <dbReference type="ARBA" id="ARBA00022692"/>
    </source>
</evidence>